<keyword evidence="2" id="KW-1185">Reference proteome</keyword>
<dbReference type="PANTHER" id="PTHR34129:SF1">
    <property type="entry name" value="DUF952 DOMAIN-CONTAINING PROTEIN"/>
    <property type="match status" value="1"/>
</dbReference>
<dbReference type="SUPFAM" id="SSF56399">
    <property type="entry name" value="ADP-ribosylation"/>
    <property type="match status" value="1"/>
</dbReference>
<evidence type="ECO:0000313" key="1">
    <source>
        <dbReference type="EMBL" id="GAA5228923.1"/>
    </source>
</evidence>
<dbReference type="Gene3D" id="3.20.170.20">
    <property type="entry name" value="Protein of unknown function DUF952"/>
    <property type="match status" value="1"/>
</dbReference>
<evidence type="ECO:0000313" key="2">
    <source>
        <dbReference type="Proteomes" id="UP001501257"/>
    </source>
</evidence>
<reference evidence="2" key="1">
    <citation type="journal article" date="2019" name="Int. J. Syst. Evol. Microbiol.">
        <title>The Global Catalogue of Microorganisms (GCM) 10K type strain sequencing project: providing services to taxonomists for standard genome sequencing and annotation.</title>
        <authorList>
            <consortium name="The Broad Institute Genomics Platform"/>
            <consortium name="The Broad Institute Genome Sequencing Center for Infectious Disease"/>
            <person name="Wu L."/>
            <person name="Ma J."/>
        </authorList>
    </citation>
    <scope>NUCLEOTIDE SEQUENCE [LARGE SCALE GENOMIC DNA]</scope>
    <source>
        <strain evidence="2">JCM 18952</strain>
    </source>
</reference>
<sequence>MRRILHLAELWDWEAAQVGGLYRCSTRGATLAEVGFIHCSEPEQLGRVASVVYADYPGQLVVLELDEAAIADAGAQIRWENGGDGEEFPHLYGELKIGWVRAIHPATMDGTQLVSPGLFPETGKRA</sequence>
<dbReference type="EMBL" id="BAABLK010000091">
    <property type="protein sequence ID" value="GAA5228923.1"/>
    <property type="molecule type" value="Genomic_DNA"/>
</dbReference>
<organism evidence="1 2">
    <name type="scientific">Paeniglutamicibacter antarcticus</name>
    <dbReference type="NCBI Taxonomy" id="494023"/>
    <lineage>
        <taxon>Bacteria</taxon>
        <taxon>Bacillati</taxon>
        <taxon>Actinomycetota</taxon>
        <taxon>Actinomycetes</taxon>
        <taxon>Micrococcales</taxon>
        <taxon>Micrococcaceae</taxon>
        <taxon>Paeniglutamicibacter</taxon>
    </lineage>
</organism>
<proteinExistence type="predicted"/>
<gene>
    <name evidence="1" type="ORF">GCM10025778_34620</name>
</gene>
<comment type="caution">
    <text evidence="1">The sequence shown here is derived from an EMBL/GenBank/DDBJ whole genome shotgun (WGS) entry which is preliminary data.</text>
</comment>
<dbReference type="PANTHER" id="PTHR34129">
    <property type="entry name" value="BLR1139 PROTEIN"/>
    <property type="match status" value="1"/>
</dbReference>
<dbReference type="InterPro" id="IPR009297">
    <property type="entry name" value="DUF952"/>
</dbReference>
<name>A0ABP9TSV4_9MICC</name>
<dbReference type="Pfam" id="PF06108">
    <property type="entry name" value="DUF952"/>
    <property type="match status" value="1"/>
</dbReference>
<accession>A0ABP9TSV4</accession>
<dbReference type="Proteomes" id="UP001501257">
    <property type="component" value="Unassembled WGS sequence"/>
</dbReference>
<dbReference type="RefSeq" id="WP_210101351.1">
    <property type="nucleotide sequence ID" value="NZ_BAABLK010000091.1"/>
</dbReference>
<protein>
    <submittedName>
        <fullName evidence="1">DUF952 domain-containing protein</fullName>
    </submittedName>
</protein>